<dbReference type="InterPro" id="IPR036890">
    <property type="entry name" value="HATPase_C_sf"/>
</dbReference>
<keyword evidence="5" id="KW-0418">Kinase</keyword>
<dbReference type="PROSITE" id="PS50109">
    <property type="entry name" value="HIS_KIN"/>
    <property type="match status" value="1"/>
</dbReference>
<dbReference type="PANTHER" id="PTHR43047:SF72">
    <property type="entry name" value="OSMOSENSING HISTIDINE PROTEIN KINASE SLN1"/>
    <property type="match status" value="1"/>
</dbReference>
<evidence type="ECO:0000256" key="3">
    <source>
        <dbReference type="ARBA" id="ARBA00022553"/>
    </source>
</evidence>
<dbReference type="SMART" id="SM00387">
    <property type="entry name" value="HATPase_c"/>
    <property type="match status" value="1"/>
</dbReference>
<dbReference type="PRINTS" id="PR00344">
    <property type="entry name" value="BCTRLSENSOR"/>
</dbReference>
<dbReference type="Gene3D" id="1.10.287.130">
    <property type="match status" value="1"/>
</dbReference>
<dbReference type="Gene3D" id="3.30.565.10">
    <property type="entry name" value="Histidine kinase-like ATPase, C-terminal domain"/>
    <property type="match status" value="1"/>
</dbReference>
<gene>
    <name evidence="8" type="ORF">G6042_13425</name>
</gene>
<comment type="caution">
    <text evidence="8">The sequence shown here is derived from an EMBL/GenBank/DDBJ whole genome shotgun (WGS) entry which is preliminary data.</text>
</comment>
<dbReference type="Pfam" id="PF02518">
    <property type="entry name" value="HATPase_c"/>
    <property type="match status" value="1"/>
</dbReference>
<name>A0ABX1QYZ1_9FLAO</name>
<feature type="transmembrane region" description="Helical" evidence="6">
    <location>
        <begin position="304"/>
        <end position="323"/>
    </location>
</feature>
<dbReference type="EC" id="2.7.13.3" evidence="2"/>
<dbReference type="InterPro" id="IPR004358">
    <property type="entry name" value="Sig_transdc_His_kin-like_C"/>
</dbReference>
<evidence type="ECO:0000256" key="2">
    <source>
        <dbReference type="ARBA" id="ARBA00012438"/>
    </source>
</evidence>
<keyword evidence="3" id="KW-0597">Phosphoprotein</keyword>
<dbReference type="InterPro" id="IPR005467">
    <property type="entry name" value="His_kinase_dom"/>
</dbReference>
<dbReference type="SMART" id="SM00388">
    <property type="entry name" value="HisKA"/>
    <property type="match status" value="1"/>
</dbReference>
<organism evidence="8 9">
    <name type="scientific">Flavobacterium solisilvae</name>
    <dbReference type="NCBI Taxonomy" id="1852019"/>
    <lineage>
        <taxon>Bacteria</taxon>
        <taxon>Pseudomonadati</taxon>
        <taxon>Bacteroidota</taxon>
        <taxon>Flavobacteriia</taxon>
        <taxon>Flavobacteriales</taxon>
        <taxon>Flavobacteriaceae</taxon>
        <taxon>Flavobacterium</taxon>
    </lineage>
</organism>
<evidence type="ECO:0000256" key="6">
    <source>
        <dbReference type="SAM" id="Phobius"/>
    </source>
</evidence>
<dbReference type="CDD" id="cd00082">
    <property type="entry name" value="HisKA"/>
    <property type="match status" value="1"/>
</dbReference>
<dbReference type="SUPFAM" id="SSF47384">
    <property type="entry name" value="Homodimeric domain of signal transducing histidine kinase"/>
    <property type="match status" value="1"/>
</dbReference>
<feature type="domain" description="Histidine kinase" evidence="7">
    <location>
        <begin position="354"/>
        <end position="574"/>
    </location>
</feature>
<sequence>MKTFFLKNLNFKNRKRINYGLIACIIALQIIAIIVWYNETINEGKVEQNIENTKFSNQIAQQSSNVTSAIIESQKHFNNYIKTKNKESFVNYLKSISDTKSAIDRLEIDTKKNDEFNVIWNKKQNTENSILKINTAIDSILNFQTKSNFNELESPIIFNPFKYNKILDSVKTNTFISVDSVAKKGFMGRIVAAFSGKVEVQKEHSNTVITMKFLDKVQTGTVEEQMKRLFQITNYYYKKEFEKLNASFLGLKAKDMQLMDYNNQLLLLAQTTLPNFTTAADKFKFDNQENLKQQLKTNKAIRSYAVIALILLMFIISILLFGLTQLSFEYEKRLTEAKEKISRNLSFKNRIMGMISHEIRSPLRIISLYSNKISQSIKDEDIKESLKSVQFTTNSLLLLSNQILEYSKDEEKKLTVKSKNFYLKSEIEQILFAMKSLVESHDNKLNLKTNMESNEEVYSDVAKIHQLFYNIIGNANKFTNKGTIEVNINQTLLSDFELKLDVIIRDNGIGIDKEDLVKIFDAYYQGETSSTQLLGVGLGLNLCKEIVELLEGEISIDSQKNQGTKVDFHLILPRT</sequence>
<keyword evidence="6" id="KW-0472">Membrane</keyword>
<dbReference type="Pfam" id="PF00512">
    <property type="entry name" value="HisKA"/>
    <property type="match status" value="1"/>
</dbReference>
<comment type="catalytic activity">
    <reaction evidence="1">
        <text>ATP + protein L-histidine = ADP + protein N-phospho-L-histidine.</text>
        <dbReference type="EC" id="2.7.13.3"/>
    </reaction>
</comment>
<evidence type="ECO:0000256" key="4">
    <source>
        <dbReference type="ARBA" id="ARBA00022679"/>
    </source>
</evidence>
<dbReference type="RefSeq" id="WP_169524954.1">
    <property type="nucleotide sequence ID" value="NZ_JAAMPT010000209.1"/>
</dbReference>
<keyword evidence="6" id="KW-0812">Transmembrane</keyword>
<evidence type="ECO:0000313" key="9">
    <source>
        <dbReference type="Proteomes" id="UP000767947"/>
    </source>
</evidence>
<evidence type="ECO:0000313" key="8">
    <source>
        <dbReference type="EMBL" id="NMH26265.1"/>
    </source>
</evidence>
<evidence type="ECO:0000259" key="7">
    <source>
        <dbReference type="PROSITE" id="PS50109"/>
    </source>
</evidence>
<keyword evidence="6" id="KW-1133">Transmembrane helix</keyword>
<protein>
    <recommendedName>
        <fullName evidence="2">histidine kinase</fullName>
        <ecNumber evidence="2">2.7.13.3</ecNumber>
    </recommendedName>
</protein>
<dbReference type="InterPro" id="IPR036097">
    <property type="entry name" value="HisK_dim/P_sf"/>
</dbReference>
<keyword evidence="9" id="KW-1185">Reference proteome</keyword>
<dbReference type="SUPFAM" id="SSF55874">
    <property type="entry name" value="ATPase domain of HSP90 chaperone/DNA topoisomerase II/histidine kinase"/>
    <property type="match status" value="1"/>
</dbReference>
<dbReference type="EMBL" id="JAAMPT010000209">
    <property type="protein sequence ID" value="NMH26265.1"/>
    <property type="molecule type" value="Genomic_DNA"/>
</dbReference>
<dbReference type="InterPro" id="IPR003661">
    <property type="entry name" value="HisK_dim/P_dom"/>
</dbReference>
<dbReference type="PANTHER" id="PTHR43047">
    <property type="entry name" value="TWO-COMPONENT HISTIDINE PROTEIN KINASE"/>
    <property type="match status" value="1"/>
</dbReference>
<dbReference type="InterPro" id="IPR003594">
    <property type="entry name" value="HATPase_dom"/>
</dbReference>
<feature type="transmembrane region" description="Helical" evidence="6">
    <location>
        <begin position="20"/>
        <end position="37"/>
    </location>
</feature>
<keyword evidence="4" id="KW-0808">Transferase</keyword>
<dbReference type="Proteomes" id="UP000767947">
    <property type="component" value="Unassembled WGS sequence"/>
</dbReference>
<evidence type="ECO:0000256" key="1">
    <source>
        <dbReference type="ARBA" id="ARBA00000085"/>
    </source>
</evidence>
<accession>A0ABX1QYZ1</accession>
<evidence type="ECO:0000256" key="5">
    <source>
        <dbReference type="ARBA" id="ARBA00022777"/>
    </source>
</evidence>
<proteinExistence type="predicted"/>
<reference evidence="8 9" key="1">
    <citation type="submission" date="2020-02" db="EMBL/GenBank/DDBJ databases">
        <title>Flavobacterium sp. genome.</title>
        <authorList>
            <person name="Jung H.S."/>
            <person name="Baek J.H."/>
            <person name="Jeon C.O."/>
        </authorList>
    </citation>
    <scope>NUCLEOTIDE SEQUENCE [LARGE SCALE GENOMIC DNA]</scope>
    <source>
        <strain evidence="8 9">SE-s27</strain>
    </source>
</reference>